<reference evidence="6" key="5">
    <citation type="journal article" date="2021" name="G3 (Bethesda)">
        <title>Aegilops tauschii genome assembly Aet v5.0 features greater sequence contiguity and improved annotation.</title>
        <authorList>
            <person name="Wang L."/>
            <person name="Zhu T."/>
            <person name="Rodriguez J.C."/>
            <person name="Deal K.R."/>
            <person name="Dubcovsky J."/>
            <person name="McGuire P.E."/>
            <person name="Lux T."/>
            <person name="Spannagl M."/>
            <person name="Mayer K.F.X."/>
            <person name="Baldrich P."/>
            <person name="Meyers B.C."/>
            <person name="Huo N."/>
            <person name="Gu Y.Q."/>
            <person name="Zhou H."/>
            <person name="Devos K.M."/>
            <person name="Bennetzen J.L."/>
            <person name="Unver T."/>
            <person name="Budak H."/>
            <person name="Gulick P.J."/>
            <person name="Galiba G."/>
            <person name="Kalapos B."/>
            <person name="Nelson D.R."/>
            <person name="Li P."/>
            <person name="You F.M."/>
            <person name="Luo M.C."/>
            <person name="Dvorak J."/>
        </authorList>
    </citation>
    <scope>NUCLEOTIDE SEQUENCE [LARGE SCALE GENOMIC DNA]</scope>
    <source>
        <strain evidence="6">cv. AL8/78</strain>
    </source>
</reference>
<dbReference type="GO" id="GO:0008270">
    <property type="term" value="F:zinc ion binding"/>
    <property type="evidence" value="ECO:0007669"/>
    <property type="project" value="UniProtKB-KW"/>
</dbReference>
<feature type="domain" description="CTCHY-type" evidence="5">
    <location>
        <begin position="1"/>
        <end position="44"/>
    </location>
</feature>
<dbReference type="EnsemblPlants" id="AET2Gv21150400.6">
    <property type="protein sequence ID" value="AET2Gv21150400.6"/>
    <property type="gene ID" value="AET2Gv21150400"/>
</dbReference>
<dbReference type="GO" id="GO:0006879">
    <property type="term" value="P:intracellular iron ion homeostasis"/>
    <property type="evidence" value="ECO:0007669"/>
    <property type="project" value="UniProtKB-ARBA"/>
</dbReference>
<reference evidence="6" key="3">
    <citation type="journal article" date="2017" name="Nature">
        <title>Genome sequence of the progenitor of the wheat D genome Aegilops tauschii.</title>
        <authorList>
            <person name="Luo M.C."/>
            <person name="Gu Y.Q."/>
            <person name="Puiu D."/>
            <person name="Wang H."/>
            <person name="Twardziok S.O."/>
            <person name="Deal K.R."/>
            <person name="Huo N."/>
            <person name="Zhu T."/>
            <person name="Wang L."/>
            <person name="Wang Y."/>
            <person name="McGuire P.E."/>
            <person name="Liu S."/>
            <person name="Long H."/>
            <person name="Ramasamy R.K."/>
            <person name="Rodriguez J.C."/>
            <person name="Van S.L."/>
            <person name="Yuan L."/>
            <person name="Wang Z."/>
            <person name="Xia Z."/>
            <person name="Xiao L."/>
            <person name="Anderson O.D."/>
            <person name="Ouyang S."/>
            <person name="Liang Y."/>
            <person name="Zimin A.V."/>
            <person name="Pertea G."/>
            <person name="Qi P."/>
            <person name="Bennetzen J.L."/>
            <person name="Dai X."/>
            <person name="Dawson M.W."/>
            <person name="Muller H.G."/>
            <person name="Kugler K."/>
            <person name="Rivarola-Duarte L."/>
            <person name="Spannagl M."/>
            <person name="Mayer K.F.X."/>
            <person name="Lu F.H."/>
            <person name="Bevan M.W."/>
            <person name="Leroy P."/>
            <person name="Li P."/>
            <person name="You F.M."/>
            <person name="Sun Q."/>
            <person name="Liu Z."/>
            <person name="Lyons E."/>
            <person name="Wicker T."/>
            <person name="Salzberg S.L."/>
            <person name="Devos K.M."/>
            <person name="Dvorak J."/>
        </authorList>
    </citation>
    <scope>NUCLEOTIDE SEQUENCE [LARGE SCALE GENOMIC DNA]</scope>
    <source>
        <strain evidence="6">cv. AL8/78</strain>
    </source>
</reference>
<dbReference type="Gramene" id="AET2Gv21150400.6">
    <property type="protein sequence ID" value="AET2Gv21150400.6"/>
    <property type="gene ID" value="AET2Gv21150400"/>
</dbReference>
<dbReference type="InterPro" id="IPR001841">
    <property type="entry name" value="Znf_RING"/>
</dbReference>
<dbReference type="InterPro" id="IPR013083">
    <property type="entry name" value="Znf_RING/FYVE/PHD"/>
</dbReference>
<evidence type="ECO:0000256" key="2">
    <source>
        <dbReference type="ARBA" id="ARBA00022771"/>
    </source>
</evidence>
<dbReference type="PROSITE" id="PS51270">
    <property type="entry name" value="ZF_CTCHY"/>
    <property type="match status" value="1"/>
</dbReference>
<keyword evidence="2 4" id="KW-0863">Zinc-finger</keyword>
<dbReference type="GO" id="GO:0006511">
    <property type="term" value="P:ubiquitin-dependent protein catabolic process"/>
    <property type="evidence" value="ECO:0007669"/>
    <property type="project" value="TreeGrafter"/>
</dbReference>
<dbReference type="AlphaFoldDB" id="A0A453D9F2"/>
<evidence type="ECO:0000259" key="5">
    <source>
        <dbReference type="PROSITE" id="PS51270"/>
    </source>
</evidence>
<keyword evidence="3" id="KW-0862">Zinc</keyword>
<dbReference type="FunFam" id="3.30.40.10:FF:000208">
    <property type="entry name" value="Zinc finger protein-related isoform 1"/>
    <property type="match status" value="1"/>
</dbReference>
<evidence type="ECO:0000313" key="6">
    <source>
        <dbReference type="EnsemblPlants" id="AET2Gv21150400.6"/>
    </source>
</evidence>
<proteinExistence type="predicted"/>
<dbReference type="Gene3D" id="3.30.40.10">
    <property type="entry name" value="Zinc/RING finger domain, C3HC4 (zinc finger)"/>
    <property type="match status" value="1"/>
</dbReference>
<dbReference type="PANTHER" id="PTHR21319:SF0">
    <property type="entry name" value="AND RING FINGER DOMAIN PROTEIN, PUTATIVE (AFU_ORTHOLOGUE AFUA_1G08900)-RELATED"/>
    <property type="match status" value="1"/>
</dbReference>
<reference evidence="7" key="2">
    <citation type="journal article" date="2017" name="Nat. Plants">
        <title>The Aegilops tauschii genome reveals multiple impacts of transposons.</title>
        <authorList>
            <person name="Zhao G."/>
            <person name="Zou C."/>
            <person name="Li K."/>
            <person name="Wang K."/>
            <person name="Li T."/>
            <person name="Gao L."/>
            <person name="Zhang X."/>
            <person name="Wang H."/>
            <person name="Yang Z."/>
            <person name="Liu X."/>
            <person name="Jiang W."/>
            <person name="Mao L."/>
            <person name="Kong X."/>
            <person name="Jiao Y."/>
            <person name="Jia J."/>
        </authorList>
    </citation>
    <scope>NUCLEOTIDE SEQUENCE [LARGE SCALE GENOMIC DNA]</scope>
    <source>
        <strain evidence="7">cv. AL8/78</strain>
    </source>
</reference>
<name>A0A453D9F2_AEGTS</name>
<dbReference type="GO" id="GO:0016567">
    <property type="term" value="P:protein ubiquitination"/>
    <property type="evidence" value="ECO:0007669"/>
    <property type="project" value="TreeGrafter"/>
</dbReference>
<evidence type="ECO:0000256" key="4">
    <source>
        <dbReference type="PROSITE-ProRule" id="PRU00965"/>
    </source>
</evidence>
<dbReference type="GO" id="GO:0061630">
    <property type="term" value="F:ubiquitin protein ligase activity"/>
    <property type="evidence" value="ECO:0007669"/>
    <property type="project" value="UniProtKB-ARBA"/>
</dbReference>
<dbReference type="PANTHER" id="PTHR21319">
    <property type="entry name" value="RING FINGER AND CHY ZINC FINGER DOMAIN-CONTAINING PROTEIN 1"/>
    <property type="match status" value="1"/>
</dbReference>
<dbReference type="InterPro" id="IPR017921">
    <property type="entry name" value="Znf_CTCHY"/>
</dbReference>
<dbReference type="SUPFAM" id="SSF57850">
    <property type="entry name" value="RING/U-box"/>
    <property type="match status" value="1"/>
</dbReference>
<dbReference type="GO" id="GO:0005634">
    <property type="term" value="C:nucleus"/>
    <property type="evidence" value="ECO:0007669"/>
    <property type="project" value="TreeGrafter"/>
</dbReference>
<evidence type="ECO:0000313" key="7">
    <source>
        <dbReference type="Proteomes" id="UP000015105"/>
    </source>
</evidence>
<dbReference type="SMART" id="SM00184">
    <property type="entry name" value="RING"/>
    <property type="match status" value="1"/>
</dbReference>
<sequence>WLTRQQLHTTTPPRLDFFHCMKCNCRLGMRLSEHKCREKGLETNCPICGDLLFTSSAAVRALPCGHFMHSACFQLYCMITLHEQYSSDS</sequence>
<organism evidence="6 7">
    <name type="scientific">Aegilops tauschii subsp. strangulata</name>
    <name type="common">Goatgrass</name>
    <dbReference type="NCBI Taxonomy" id="200361"/>
    <lineage>
        <taxon>Eukaryota</taxon>
        <taxon>Viridiplantae</taxon>
        <taxon>Streptophyta</taxon>
        <taxon>Embryophyta</taxon>
        <taxon>Tracheophyta</taxon>
        <taxon>Spermatophyta</taxon>
        <taxon>Magnoliopsida</taxon>
        <taxon>Liliopsida</taxon>
        <taxon>Poales</taxon>
        <taxon>Poaceae</taxon>
        <taxon>BOP clade</taxon>
        <taxon>Pooideae</taxon>
        <taxon>Triticodae</taxon>
        <taxon>Triticeae</taxon>
        <taxon>Triticinae</taxon>
        <taxon>Aegilops</taxon>
    </lineage>
</organism>
<reference evidence="7" key="1">
    <citation type="journal article" date="2014" name="Science">
        <title>Ancient hybridizations among the ancestral genomes of bread wheat.</title>
        <authorList>
            <consortium name="International Wheat Genome Sequencing Consortium,"/>
            <person name="Marcussen T."/>
            <person name="Sandve S.R."/>
            <person name="Heier L."/>
            <person name="Spannagl M."/>
            <person name="Pfeifer M."/>
            <person name="Jakobsen K.S."/>
            <person name="Wulff B.B."/>
            <person name="Steuernagel B."/>
            <person name="Mayer K.F."/>
            <person name="Olsen O.A."/>
        </authorList>
    </citation>
    <scope>NUCLEOTIDE SEQUENCE [LARGE SCALE GENOMIC DNA]</scope>
    <source>
        <strain evidence="7">cv. AL8/78</strain>
    </source>
</reference>
<evidence type="ECO:0000256" key="1">
    <source>
        <dbReference type="ARBA" id="ARBA00022723"/>
    </source>
</evidence>
<keyword evidence="7" id="KW-1185">Reference proteome</keyword>
<protein>
    <recommendedName>
        <fullName evidence="5">CTCHY-type domain-containing protein</fullName>
    </recommendedName>
</protein>
<reference evidence="6" key="4">
    <citation type="submission" date="2019-03" db="UniProtKB">
        <authorList>
            <consortium name="EnsemblPlants"/>
        </authorList>
    </citation>
    <scope>IDENTIFICATION</scope>
</reference>
<accession>A0A453D9F2</accession>
<keyword evidence="1" id="KW-0479">Metal-binding</keyword>
<evidence type="ECO:0000256" key="3">
    <source>
        <dbReference type="ARBA" id="ARBA00022833"/>
    </source>
</evidence>
<dbReference type="Proteomes" id="UP000015105">
    <property type="component" value="Chromosome 2D"/>
</dbReference>